<dbReference type="PIRSF" id="PIRSF026622">
    <property type="entry name" value="Proteas_026622"/>
    <property type="match status" value="1"/>
</dbReference>
<keyword evidence="3" id="KW-0482">Metalloprotease</keyword>
<dbReference type="OrthoDB" id="3291654at2"/>
<feature type="transmembrane region" description="Helical" evidence="1">
    <location>
        <begin position="37"/>
        <end position="58"/>
    </location>
</feature>
<evidence type="ECO:0000256" key="1">
    <source>
        <dbReference type="SAM" id="Phobius"/>
    </source>
</evidence>
<dbReference type="GO" id="GO:0006508">
    <property type="term" value="P:proteolysis"/>
    <property type="evidence" value="ECO:0007669"/>
    <property type="project" value="UniProtKB-KW"/>
</dbReference>
<feature type="transmembrane region" description="Helical" evidence="1">
    <location>
        <begin position="108"/>
        <end position="128"/>
    </location>
</feature>
<feature type="transmembrane region" description="Helical" evidence="1">
    <location>
        <begin position="148"/>
        <end position="171"/>
    </location>
</feature>
<dbReference type="Pfam" id="PF02517">
    <property type="entry name" value="Rce1-like"/>
    <property type="match status" value="1"/>
</dbReference>
<dbReference type="InterPro" id="IPR003675">
    <property type="entry name" value="Rce1/LyrA-like_dom"/>
</dbReference>
<dbReference type="InterPro" id="IPR015837">
    <property type="entry name" value="UCP026622_CAAX_protease"/>
</dbReference>
<sequence length="202" mass="21082">MWFFTVPLGAIIILAVGKAFGHTWADIGLSRRTVKKGLIYGGIAAGAVLLAVIIGMLLPITRDFFLSDTYSSARKALVAAFILIPIQTVLPEELAFRGILHSSLHKLGGLKAVVIIGSLLFGLWHIGSSLHLTAGNAGLTNILGSGTGAQWAGIGLAVIATSFAGAAFTWLRHRADSILAPIGLHWAFNAFGALAAAAAFQL</sequence>
<dbReference type="EMBL" id="CP034438">
    <property type="protein sequence ID" value="AZN30236.1"/>
    <property type="molecule type" value="Genomic_DNA"/>
</dbReference>
<keyword evidence="3" id="KW-0645">Protease</keyword>
<keyword evidence="4" id="KW-1185">Reference proteome</keyword>
<dbReference type="GO" id="GO:0080120">
    <property type="term" value="P:CAAX-box protein maturation"/>
    <property type="evidence" value="ECO:0007669"/>
    <property type="project" value="UniProtKB-ARBA"/>
</dbReference>
<keyword evidence="1" id="KW-0812">Transmembrane</keyword>
<feature type="transmembrane region" description="Helical" evidence="1">
    <location>
        <begin position="178"/>
        <end position="200"/>
    </location>
</feature>
<name>A0A3S8Z9Z7_9ACTO</name>
<keyword evidence="1" id="KW-1133">Transmembrane helix</keyword>
<dbReference type="AlphaFoldDB" id="A0A3S8Z9Z7"/>
<organism evidence="3 4">
    <name type="scientific">Flaviflexus salsibiostraticola</name>
    <dbReference type="NCBI Taxonomy" id="1282737"/>
    <lineage>
        <taxon>Bacteria</taxon>
        <taxon>Bacillati</taxon>
        <taxon>Actinomycetota</taxon>
        <taxon>Actinomycetes</taxon>
        <taxon>Actinomycetales</taxon>
        <taxon>Actinomycetaceae</taxon>
        <taxon>Flaviflexus</taxon>
    </lineage>
</organism>
<reference evidence="3 4" key="1">
    <citation type="submission" date="2018-12" db="EMBL/GenBank/DDBJ databases">
        <title>Complete genome sequence of Flaviflexus salsibiostraticola KCTC 33148.</title>
        <authorList>
            <person name="Bae J.-W."/>
        </authorList>
    </citation>
    <scope>NUCLEOTIDE SEQUENCE [LARGE SCALE GENOMIC DNA]</scope>
    <source>
        <strain evidence="3 4">KCTC 33148</strain>
    </source>
</reference>
<feature type="domain" description="CAAX prenyl protease 2/Lysostaphin resistance protein A-like" evidence="2">
    <location>
        <begin position="77"/>
        <end position="191"/>
    </location>
</feature>
<keyword evidence="1" id="KW-0472">Membrane</keyword>
<protein>
    <submittedName>
        <fullName evidence="3">CPBP family intramembrane metalloprotease</fullName>
    </submittedName>
</protein>
<keyword evidence="3" id="KW-0378">Hydrolase</keyword>
<gene>
    <name evidence="3" type="ORF">EJO69_07900</name>
</gene>
<dbReference type="RefSeq" id="WP_126040797.1">
    <property type="nucleotide sequence ID" value="NZ_CP034438.1"/>
</dbReference>
<dbReference type="GO" id="GO:0004175">
    <property type="term" value="F:endopeptidase activity"/>
    <property type="evidence" value="ECO:0007669"/>
    <property type="project" value="UniProtKB-ARBA"/>
</dbReference>
<dbReference type="GO" id="GO:0008237">
    <property type="term" value="F:metallopeptidase activity"/>
    <property type="evidence" value="ECO:0007669"/>
    <property type="project" value="UniProtKB-KW"/>
</dbReference>
<dbReference type="Proteomes" id="UP000270021">
    <property type="component" value="Chromosome"/>
</dbReference>
<evidence type="ECO:0000259" key="2">
    <source>
        <dbReference type="Pfam" id="PF02517"/>
    </source>
</evidence>
<feature type="transmembrane region" description="Helical" evidence="1">
    <location>
        <begin position="78"/>
        <end position="96"/>
    </location>
</feature>
<dbReference type="KEGG" id="fsl:EJO69_07900"/>
<evidence type="ECO:0000313" key="3">
    <source>
        <dbReference type="EMBL" id="AZN30236.1"/>
    </source>
</evidence>
<accession>A0A3S8Z9Z7</accession>
<feature type="transmembrane region" description="Helical" evidence="1">
    <location>
        <begin position="6"/>
        <end position="25"/>
    </location>
</feature>
<proteinExistence type="predicted"/>
<evidence type="ECO:0000313" key="4">
    <source>
        <dbReference type="Proteomes" id="UP000270021"/>
    </source>
</evidence>